<evidence type="ECO:0000313" key="1">
    <source>
        <dbReference type="EMBL" id="KAJ1134576.1"/>
    </source>
</evidence>
<keyword evidence="2" id="KW-1185">Reference proteome</keyword>
<name>A0AAV7Q4L1_PLEWA</name>
<dbReference type="Proteomes" id="UP001066276">
    <property type="component" value="Chromosome 6"/>
</dbReference>
<comment type="caution">
    <text evidence="1">The sequence shown here is derived from an EMBL/GenBank/DDBJ whole genome shotgun (WGS) entry which is preliminary data.</text>
</comment>
<accession>A0AAV7Q4L1</accession>
<reference evidence="1" key="1">
    <citation type="journal article" date="2022" name="bioRxiv">
        <title>Sequencing and chromosome-scale assembly of the giantPleurodeles waltlgenome.</title>
        <authorList>
            <person name="Brown T."/>
            <person name="Elewa A."/>
            <person name="Iarovenko S."/>
            <person name="Subramanian E."/>
            <person name="Araus A.J."/>
            <person name="Petzold A."/>
            <person name="Susuki M."/>
            <person name="Suzuki K.-i.T."/>
            <person name="Hayashi T."/>
            <person name="Toyoda A."/>
            <person name="Oliveira C."/>
            <person name="Osipova E."/>
            <person name="Leigh N.D."/>
            <person name="Simon A."/>
            <person name="Yun M.H."/>
        </authorList>
    </citation>
    <scope>NUCLEOTIDE SEQUENCE</scope>
    <source>
        <strain evidence="1">20211129_DDA</strain>
        <tissue evidence="1">Liver</tissue>
    </source>
</reference>
<proteinExistence type="predicted"/>
<feature type="non-terminal residue" evidence="1">
    <location>
        <position position="1"/>
    </location>
</feature>
<sequence>LLTGVAAEVDKRMFLKMCAGQGSEGQPEGLLAFTKSINSLCDICLKECRGSVGLLLEGILET</sequence>
<protein>
    <submittedName>
        <fullName evidence="1">Uncharacterized protein</fullName>
    </submittedName>
</protein>
<dbReference type="AlphaFoldDB" id="A0AAV7Q4L1"/>
<evidence type="ECO:0000313" key="2">
    <source>
        <dbReference type="Proteomes" id="UP001066276"/>
    </source>
</evidence>
<organism evidence="1 2">
    <name type="scientific">Pleurodeles waltl</name>
    <name type="common">Iberian ribbed newt</name>
    <dbReference type="NCBI Taxonomy" id="8319"/>
    <lineage>
        <taxon>Eukaryota</taxon>
        <taxon>Metazoa</taxon>
        <taxon>Chordata</taxon>
        <taxon>Craniata</taxon>
        <taxon>Vertebrata</taxon>
        <taxon>Euteleostomi</taxon>
        <taxon>Amphibia</taxon>
        <taxon>Batrachia</taxon>
        <taxon>Caudata</taxon>
        <taxon>Salamandroidea</taxon>
        <taxon>Salamandridae</taxon>
        <taxon>Pleurodelinae</taxon>
        <taxon>Pleurodeles</taxon>
    </lineage>
</organism>
<dbReference type="EMBL" id="JANPWB010000010">
    <property type="protein sequence ID" value="KAJ1134576.1"/>
    <property type="molecule type" value="Genomic_DNA"/>
</dbReference>
<feature type="non-terminal residue" evidence="1">
    <location>
        <position position="62"/>
    </location>
</feature>
<gene>
    <name evidence="1" type="ORF">NDU88_001027</name>
</gene>